<keyword evidence="2" id="KW-1185">Reference proteome</keyword>
<reference evidence="1 2" key="1">
    <citation type="submission" date="2024-10" db="EMBL/GenBank/DDBJ databases">
        <title>Isolation, draft genome sequencing and identification of Phyllobacterium sp. NSA23, isolated from leaf soil.</title>
        <authorList>
            <person name="Akita H."/>
        </authorList>
    </citation>
    <scope>NUCLEOTIDE SEQUENCE [LARGE SCALE GENOMIC DNA]</scope>
    <source>
        <strain evidence="1 2">NSA23</strain>
    </source>
</reference>
<accession>A0ABQ0H5T9</accession>
<comment type="caution">
    <text evidence="1">The sequence shown here is derived from an EMBL/GenBank/DDBJ whole genome shotgun (WGS) entry which is preliminary data.</text>
</comment>
<dbReference type="Proteomes" id="UP001628091">
    <property type="component" value="Unassembled WGS sequence"/>
</dbReference>
<evidence type="ECO:0000313" key="1">
    <source>
        <dbReference type="EMBL" id="GAB1584275.1"/>
    </source>
</evidence>
<name>A0ABQ0H5T9_9HYPH</name>
<evidence type="ECO:0000313" key="2">
    <source>
        <dbReference type="Proteomes" id="UP001628091"/>
    </source>
</evidence>
<protein>
    <submittedName>
        <fullName evidence="1">Uncharacterized protein</fullName>
    </submittedName>
</protein>
<dbReference type="EMBL" id="BAAFZP010000002">
    <property type="protein sequence ID" value="GAB1584275.1"/>
    <property type="molecule type" value="Genomic_DNA"/>
</dbReference>
<sequence length="119" mass="12705">MAKPEERNPLKPSRSEAVAAGFGVWGSMVASSTICIFSFEPGSVALRMLLALGPDAGLAHALRKAIDPMHASLDIAFPVELAAMVVPHSAIGCNGVQQRPFLIQADLTVQTHMQRGWKI</sequence>
<organism evidence="1 2">
    <name type="scientific">Phyllobacterium phragmitis</name>
    <dbReference type="NCBI Taxonomy" id="2670329"/>
    <lineage>
        <taxon>Bacteria</taxon>
        <taxon>Pseudomonadati</taxon>
        <taxon>Pseudomonadota</taxon>
        <taxon>Alphaproteobacteria</taxon>
        <taxon>Hyphomicrobiales</taxon>
        <taxon>Phyllobacteriaceae</taxon>
        <taxon>Phyllobacterium</taxon>
    </lineage>
</organism>
<proteinExistence type="predicted"/>
<gene>
    <name evidence="1" type="ORF">PPNSA23_42180</name>
</gene>